<keyword evidence="6 8" id="KW-0472">Membrane</keyword>
<dbReference type="OrthoDB" id="6133115at2759"/>
<keyword evidence="3 7" id="KW-0813">Transport</keyword>
<keyword evidence="11" id="KW-1185">Reference proteome</keyword>
<feature type="transmembrane region" description="Helical" evidence="8">
    <location>
        <begin position="81"/>
        <end position="100"/>
    </location>
</feature>
<evidence type="ECO:0000256" key="5">
    <source>
        <dbReference type="ARBA" id="ARBA00022989"/>
    </source>
</evidence>
<organism evidence="10 11">
    <name type="scientific">Plectosphaerella cucumerina</name>
    <dbReference type="NCBI Taxonomy" id="40658"/>
    <lineage>
        <taxon>Eukaryota</taxon>
        <taxon>Fungi</taxon>
        <taxon>Dikarya</taxon>
        <taxon>Ascomycota</taxon>
        <taxon>Pezizomycotina</taxon>
        <taxon>Sordariomycetes</taxon>
        <taxon>Hypocreomycetidae</taxon>
        <taxon>Glomerellales</taxon>
        <taxon>Plectosphaerellaceae</taxon>
        <taxon>Plectosphaerella</taxon>
    </lineage>
</organism>
<name>A0A8K0TEI8_9PEZI</name>
<dbReference type="PANTHER" id="PTHR48022:SF31">
    <property type="entry name" value="HEXOSE TRANSPORTER"/>
    <property type="match status" value="1"/>
</dbReference>
<evidence type="ECO:0000313" key="10">
    <source>
        <dbReference type="EMBL" id="KAH7353894.1"/>
    </source>
</evidence>
<feature type="transmembrane region" description="Helical" evidence="8">
    <location>
        <begin position="173"/>
        <end position="194"/>
    </location>
</feature>
<dbReference type="FunFam" id="1.20.1250.20:FF:000134">
    <property type="entry name" value="MFS sugar transporter protein"/>
    <property type="match status" value="1"/>
</dbReference>
<evidence type="ECO:0000256" key="6">
    <source>
        <dbReference type="ARBA" id="ARBA00023136"/>
    </source>
</evidence>
<dbReference type="InterPro" id="IPR005828">
    <property type="entry name" value="MFS_sugar_transport-like"/>
</dbReference>
<dbReference type="InterPro" id="IPR036259">
    <property type="entry name" value="MFS_trans_sf"/>
</dbReference>
<feature type="transmembrane region" description="Helical" evidence="8">
    <location>
        <begin position="430"/>
        <end position="455"/>
    </location>
</feature>
<dbReference type="PROSITE" id="PS50850">
    <property type="entry name" value="MFS"/>
    <property type="match status" value="1"/>
</dbReference>
<comment type="subcellular location">
    <subcellularLocation>
        <location evidence="1">Membrane</location>
        <topology evidence="1">Multi-pass membrane protein</topology>
    </subcellularLocation>
</comment>
<dbReference type="Gene3D" id="1.20.1250.20">
    <property type="entry name" value="MFS general substrate transporter like domains"/>
    <property type="match status" value="1"/>
</dbReference>
<comment type="caution">
    <text evidence="10">The sequence shown here is derived from an EMBL/GenBank/DDBJ whole genome shotgun (WGS) entry which is preliminary data.</text>
</comment>
<protein>
    <submittedName>
        <fullName evidence="10">General substrate transporter</fullName>
    </submittedName>
</protein>
<dbReference type="Proteomes" id="UP000813385">
    <property type="component" value="Unassembled WGS sequence"/>
</dbReference>
<sequence length="557" mass="62386">MGLKERIGLGDPPAITQQARDEAPQFEHVTWYRDPGLRVLFFYSTVLCFSSMGTGYDGMYFNNVQIFESWQKQFDSPDDHLLGLLGAFYQIGSVCSIPLVPIICDKWGRRPSIAIGFIIMAAGAAMQASAHNYGTFGGGRVVIGFGNSFAQIASPMLITEISHPQHRARFTTVYNCLWNGGAIIVNWFCFGLTFAPEGQWQWRLPAIFQGLPGLIQLVILWWIPESPRFLIAQDRHDEALAILAKYHANGDTENPTVQFEFREIRDTIRLEQLSKESTSYLDFFRTKGNRYRLIVLIALGLFSQWSGNGIISNYSNRLYRSAGVQGETQISGLNAGNTVMATITSLSFAFMAERVNRRFCFLLATGGMLICLIFWTLTSGLHEQHQAPGANIGMIFLIWLFGFFYATAWSGLLIGYAVELLPYSLRAKGLMILNMAIQVALLLNTYLNPLAFAAWRAPDEEDGSESETGYGGTVYYLYLIYTIWVAFELTFIYFMFVETRGPTLEELVKIIDGPNAKVADLDIAAVSKDVQLHDDSDVRRVSSSEKVSAENNATRQV</sequence>
<feature type="transmembrane region" description="Helical" evidence="8">
    <location>
        <begin position="112"/>
        <end position="130"/>
    </location>
</feature>
<feature type="transmembrane region" description="Helical" evidence="8">
    <location>
        <begin position="293"/>
        <end position="311"/>
    </location>
</feature>
<dbReference type="GO" id="GO:0016020">
    <property type="term" value="C:membrane"/>
    <property type="evidence" value="ECO:0007669"/>
    <property type="project" value="UniProtKB-SubCell"/>
</dbReference>
<dbReference type="InterPro" id="IPR020846">
    <property type="entry name" value="MFS_dom"/>
</dbReference>
<dbReference type="PANTHER" id="PTHR48022">
    <property type="entry name" value="PLASTIDIC GLUCOSE TRANSPORTER 4"/>
    <property type="match status" value="1"/>
</dbReference>
<evidence type="ECO:0000256" key="3">
    <source>
        <dbReference type="ARBA" id="ARBA00022448"/>
    </source>
</evidence>
<comment type="similarity">
    <text evidence="2 7">Belongs to the major facilitator superfamily. Sugar transporter (TC 2.A.1.1) family.</text>
</comment>
<dbReference type="SUPFAM" id="SSF103473">
    <property type="entry name" value="MFS general substrate transporter"/>
    <property type="match status" value="1"/>
</dbReference>
<dbReference type="InterPro" id="IPR050360">
    <property type="entry name" value="MFS_Sugar_Transporters"/>
</dbReference>
<evidence type="ECO:0000259" key="9">
    <source>
        <dbReference type="PROSITE" id="PS50850"/>
    </source>
</evidence>
<dbReference type="NCBIfam" id="TIGR00879">
    <property type="entry name" value="SP"/>
    <property type="match status" value="1"/>
</dbReference>
<evidence type="ECO:0000256" key="2">
    <source>
        <dbReference type="ARBA" id="ARBA00010992"/>
    </source>
</evidence>
<evidence type="ECO:0000256" key="1">
    <source>
        <dbReference type="ARBA" id="ARBA00004141"/>
    </source>
</evidence>
<dbReference type="EMBL" id="JAGPXD010000005">
    <property type="protein sequence ID" value="KAH7353894.1"/>
    <property type="molecule type" value="Genomic_DNA"/>
</dbReference>
<evidence type="ECO:0000256" key="8">
    <source>
        <dbReference type="SAM" id="Phobius"/>
    </source>
</evidence>
<gene>
    <name evidence="10" type="ORF">B0T11DRAFT_342092</name>
</gene>
<feature type="transmembrane region" description="Helical" evidence="8">
    <location>
        <begin position="475"/>
        <end position="496"/>
    </location>
</feature>
<accession>A0A8K0TEI8</accession>
<evidence type="ECO:0000256" key="4">
    <source>
        <dbReference type="ARBA" id="ARBA00022692"/>
    </source>
</evidence>
<evidence type="ECO:0000313" key="11">
    <source>
        <dbReference type="Proteomes" id="UP000813385"/>
    </source>
</evidence>
<keyword evidence="5 8" id="KW-1133">Transmembrane helix</keyword>
<feature type="transmembrane region" description="Helical" evidence="8">
    <location>
        <begin position="331"/>
        <end position="352"/>
    </location>
</feature>
<evidence type="ECO:0000256" key="7">
    <source>
        <dbReference type="RuleBase" id="RU003346"/>
    </source>
</evidence>
<reference evidence="10" key="1">
    <citation type="journal article" date="2021" name="Nat. Commun.">
        <title>Genetic determinants of endophytism in the Arabidopsis root mycobiome.</title>
        <authorList>
            <person name="Mesny F."/>
            <person name="Miyauchi S."/>
            <person name="Thiergart T."/>
            <person name="Pickel B."/>
            <person name="Atanasova L."/>
            <person name="Karlsson M."/>
            <person name="Huettel B."/>
            <person name="Barry K.W."/>
            <person name="Haridas S."/>
            <person name="Chen C."/>
            <person name="Bauer D."/>
            <person name="Andreopoulos W."/>
            <person name="Pangilinan J."/>
            <person name="LaButti K."/>
            <person name="Riley R."/>
            <person name="Lipzen A."/>
            <person name="Clum A."/>
            <person name="Drula E."/>
            <person name="Henrissat B."/>
            <person name="Kohler A."/>
            <person name="Grigoriev I.V."/>
            <person name="Martin F.M."/>
            <person name="Hacquard S."/>
        </authorList>
    </citation>
    <scope>NUCLEOTIDE SEQUENCE</scope>
    <source>
        <strain evidence="10">MPI-CAGE-AT-0016</strain>
    </source>
</reference>
<proteinExistence type="inferred from homology"/>
<feature type="transmembrane region" description="Helical" evidence="8">
    <location>
        <begin position="142"/>
        <end position="161"/>
    </location>
</feature>
<dbReference type="Pfam" id="PF00083">
    <property type="entry name" value="Sugar_tr"/>
    <property type="match status" value="1"/>
</dbReference>
<feature type="domain" description="Major facilitator superfamily (MFS) profile" evidence="9">
    <location>
        <begin position="43"/>
        <end position="500"/>
    </location>
</feature>
<feature type="transmembrane region" description="Helical" evidence="8">
    <location>
        <begin position="40"/>
        <end position="61"/>
    </location>
</feature>
<feature type="transmembrane region" description="Helical" evidence="8">
    <location>
        <begin position="206"/>
        <end position="223"/>
    </location>
</feature>
<feature type="transmembrane region" description="Helical" evidence="8">
    <location>
        <begin position="397"/>
        <end position="418"/>
    </location>
</feature>
<dbReference type="InterPro" id="IPR003663">
    <property type="entry name" value="Sugar/inositol_transpt"/>
</dbReference>
<keyword evidence="4 8" id="KW-0812">Transmembrane</keyword>
<dbReference type="AlphaFoldDB" id="A0A8K0TEI8"/>
<dbReference type="GO" id="GO:0005351">
    <property type="term" value="F:carbohydrate:proton symporter activity"/>
    <property type="evidence" value="ECO:0007669"/>
    <property type="project" value="TreeGrafter"/>
</dbReference>
<feature type="transmembrane region" description="Helical" evidence="8">
    <location>
        <begin position="359"/>
        <end position="377"/>
    </location>
</feature>